<dbReference type="Gene3D" id="1.20.900.10">
    <property type="entry name" value="Dbl homology (DH) domain"/>
    <property type="match status" value="1"/>
</dbReference>
<evidence type="ECO:0000256" key="1">
    <source>
        <dbReference type="SAM" id="MobiDB-lite"/>
    </source>
</evidence>
<dbReference type="PROSITE" id="PS50010">
    <property type="entry name" value="DH_2"/>
    <property type="match status" value="1"/>
</dbReference>
<evidence type="ECO:0000313" key="4">
    <source>
        <dbReference type="Proteomes" id="UP000054988"/>
    </source>
</evidence>
<feature type="compositionally biased region" description="Basic and acidic residues" evidence="1">
    <location>
        <begin position="794"/>
        <end position="803"/>
    </location>
</feature>
<dbReference type="SUPFAM" id="SSF48065">
    <property type="entry name" value="DBL homology domain (DH-domain)"/>
    <property type="match status" value="1"/>
</dbReference>
<feature type="compositionally biased region" description="Low complexity" evidence="1">
    <location>
        <begin position="164"/>
        <end position="180"/>
    </location>
</feature>
<feature type="compositionally biased region" description="Basic and acidic residues" evidence="1">
    <location>
        <begin position="563"/>
        <end position="573"/>
    </location>
</feature>
<feature type="region of interest" description="Disordered" evidence="1">
    <location>
        <begin position="563"/>
        <end position="598"/>
    </location>
</feature>
<gene>
    <name evidence="3" type="ORF">WG66_11168</name>
</gene>
<evidence type="ECO:0000259" key="2">
    <source>
        <dbReference type="PROSITE" id="PS50010"/>
    </source>
</evidence>
<accession>A0A0W0FIR1</accession>
<dbReference type="GO" id="GO:0005085">
    <property type="term" value="F:guanyl-nucleotide exchange factor activity"/>
    <property type="evidence" value="ECO:0007669"/>
    <property type="project" value="InterPro"/>
</dbReference>
<proteinExistence type="predicted"/>
<feature type="compositionally biased region" description="Pro residues" evidence="1">
    <location>
        <begin position="17"/>
        <end position="30"/>
    </location>
</feature>
<feature type="compositionally biased region" description="Polar residues" evidence="1">
    <location>
        <begin position="209"/>
        <end position="221"/>
    </location>
</feature>
<feature type="region of interest" description="Disordered" evidence="1">
    <location>
        <begin position="263"/>
        <end position="330"/>
    </location>
</feature>
<dbReference type="PANTHER" id="PTHR24216:SF65">
    <property type="entry name" value="PAXILLIN-LIKE PROTEIN 1"/>
    <property type="match status" value="1"/>
</dbReference>
<organism evidence="3 4">
    <name type="scientific">Moniliophthora roreri</name>
    <name type="common">Frosty pod rot fungus</name>
    <name type="synonym">Monilia roreri</name>
    <dbReference type="NCBI Taxonomy" id="221103"/>
    <lineage>
        <taxon>Eukaryota</taxon>
        <taxon>Fungi</taxon>
        <taxon>Dikarya</taxon>
        <taxon>Basidiomycota</taxon>
        <taxon>Agaricomycotina</taxon>
        <taxon>Agaricomycetes</taxon>
        <taxon>Agaricomycetidae</taxon>
        <taxon>Agaricales</taxon>
        <taxon>Marasmiineae</taxon>
        <taxon>Marasmiaceae</taxon>
        <taxon>Moniliophthora</taxon>
    </lineage>
</organism>
<name>A0A0W0FIR1_MONRR</name>
<dbReference type="SMART" id="SM00325">
    <property type="entry name" value="RhoGEF"/>
    <property type="match status" value="1"/>
</dbReference>
<sequence>MPLARSNTTSRNRSRSPAPPVIPQSPPQFQPPSYFAAAGGLKLPEKNKSETNSKSSSYMPFLSPQPPSEAPSLDREFQSNSFTDSRKKRESQLANIPLVEMQLLPSMRDTIDRMTRPPSRASSKAAQNLNPDSVWPIAAEKSYFPSSNIRTPLSPSQDSCNRPTHVSVESFSSSNTSTYTEPLTPKPSKSVLKSTLRSPNPKPPKSENDTTTTASPSNGVTLKSVRSLLRRKSSVAGVVEEKQVSKAQVQTTTTRPLECESFTVIRPPNGNRSRSRTDPGIRPSACAKPSPPETRIPLPTTPQPPTKSFTSNIPRFAPRSKTPNTQTQTDDSDIEYRYELEARGRRRLTVTNAKILPCSSSEESEAESLVLSPAVEAIGLGIRGVSVGAGVAHNSHDEYDHSYVAEEAKAKVPRVSIISYPSAGSIYTDEEELGQGHLAVDMTMDPLDSSHKRRREALLGLVRGLDLNYTKSLSSGEESEYWGEDGVALCMIGSQEGLGGSESESEHEADLVVPVTEKRSLAPTTFERSTLLRKQQKQCRSLTLSSTPGTSAKEYTVTAMELKRPSASKERGNRLLPSSTPSTPIMPSSKDVPVTTVEPKRSKETYLLSLSTPSTPGLGLSNSNVKLNATEPRLLAKNSAKIARMSLPPTSASIRNATIPKRKSFHHSSTTSSPEPESPLPTQTPARESLNYETVIIAKRHREAAVRGREALGIPPSESDQATMPHMDSIVSTIDGDSWDNAGDDQLSVAAEALFRNLGGDGNTGRGSTTESKADERKFQSRRRSRTRSPASEHTNDMARGHDNTQIQTPTPTSSVYTEIDEQELARLKIIHSLYTSEVEYTALLCRVVQLFILPLRVQGTKTWISGVPPEICRLFDWLEDIWAVHVQLRDGLGVFDSSMQKEKKASVNVLKSFVAKMEVYQPYLIKLEGVKEMLESDGEESHSDFGEFVRMQENEGRLSLMRQLEEPIKRIGVYTEVFRTLLNVTPKTHEDYLPTIVLVRCTDLVVETLHEVKAREREYEYIKDLAKRIDGLPLPIHVRERRLLCQGRLDLVVNASSSPSSSSESNSTPTRTSRLANAIQEWSINRARSGSIASSSTCASSSSSSSRSTTADILIKSPLTERYNSRNISCLTLNFPGRTEPRLPSNSTRSQSHVISTTSAHPLEVFVFSDLVVFTQTTPPDRLSRKGTRTAAIVDEFGVARVLDVVAPEGAETLELDLIPIRAEREQVLVKTLSLSVPQTEGSKKKWLECFRKSTQSTLRALSDPVLGASYVNPDMENMDILEGIIKSGLPFPKSPSMQTPDDSSVQLEREERGWWSMRFQQVLREMREEIPMNLDLNVTMLDS</sequence>
<dbReference type="Pfam" id="PF00621">
    <property type="entry name" value="RhoGEF"/>
    <property type="match status" value="1"/>
</dbReference>
<feature type="region of interest" description="Disordered" evidence="1">
    <location>
        <begin position="1"/>
        <end position="107"/>
    </location>
</feature>
<feature type="compositionally biased region" description="Polar residues" evidence="1">
    <location>
        <begin position="148"/>
        <end position="162"/>
    </location>
</feature>
<feature type="compositionally biased region" description="Low complexity" evidence="1">
    <location>
        <begin position="668"/>
        <end position="685"/>
    </location>
</feature>
<dbReference type="EMBL" id="LATX01001919">
    <property type="protein sequence ID" value="KTB36214.1"/>
    <property type="molecule type" value="Genomic_DNA"/>
</dbReference>
<comment type="caution">
    <text evidence="3">The sequence shown here is derived from an EMBL/GenBank/DDBJ whole genome shotgun (WGS) entry which is preliminary data.</text>
</comment>
<feature type="region of interest" description="Disordered" evidence="1">
    <location>
        <begin position="757"/>
        <end position="812"/>
    </location>
</feature>
<feature type="domain" description="DH" evidence="2">
    <location>
        <begin position="826"/>
        <end position="1033"/>
    </location>
</feature>
<dbReference type="Proteomes" id="UP000054988">
    <property type="component" value="Unassembled WGS sequence"/>
</dbReference>
<evidence type="ECO:0000313" key="3">
    <source>
        <dbReference type="EMBL" id="KTB36214.1"/>
    </source>
</evidence>
<feature type="compositionally biased region" description="Low complexity" evidence="1">
    <location>
        <begin position="1"/>
        <end position="11"/>
    </location>
</feature>
<feature type="compositionally biased region" description="Pro residues" evidence="1">
    <location>
        <begin position="289"/>
        <end position="305"/>
    </location>
</feature>
<feature type="region of interest" description="Disordered" evidence="1">
    <location>
        <begin position="148"/>
        <end position="221"/>
    </location>
</feature>
<dbReference type="InterPro" id="IPR000219">
    <property type="entry name" value="DH_dom"/>
</dbReference>
<dbReference type="eggNOG" id="KOG3524">
    <property type="taxonomic scope" value="Eukaryota"/>
</dbReference>
<protein>
    <recommendedName>
        <fullName evidence="2">DH domain-containing protein</fullName>
    </recommendedName>
</protein>
<dbReference type="PANTHER" id="PTHR24216">
    <property type="entry name" value="PAXILLIN-RELATED"/>
    <property type="match status" value="1"/>
</dbReference>
<reference evidence="3 4" key="1">
    <citation type="submission" date="2015-12" db="EMBL/GenBank/DDBJ databases">
        <title>Draft genome sequence of Moniliophthora roreri, the causal agent of frosty pod rot of cacao.</title>
        <authorList>
            <person name="Aime M.C."/>
            <person name="Diaz-Valderrama J.R."/>
            <person name="Kijpornyongpan T."/>
            <person name="Phillips-Mora W."/>
        </authorList>
    </citation>
    <scope>NUCLEOTIDE SEQUENCE [LARGE SCALE GENOMIC DNA]</scope>
    <source>
        <strain evidence="3 4">MCA 2952</strain>
    </source>
</reference>
<feature type="compositionally biased region" description="Low complexity" evidence="1">
    <location>
        <begin position="577"/>
        <end position="589"/>
    </location>
</feature>
<feature type="region of interest" description="Disordered" evidence="1">
    <location>
        <begin position="647"/>
        <end position="690"/>
    </location>
</feature>
<dbReference type="InterPro" id="IPR035899">
    <property type="entry name" value="DBL_dom_sf"/>
</dbReference>